<evidence type="ECO:0000256" key="8">
    <source>
        <dbReference type="ARBA" id="ARBA00023304"/>
    </source>
</evidence>
<dbReference type="PIRSF" id="PIRSF000116">
    <property type="entry name" value="IlvC_gammaproteo"/>
    <property type="match status" value="1"/>
</dbReference>
<dbReference type="GO" id="GO:0050661">
    <property type="term" value="F:NADP binding"/>
    <property type="evidence" value="ECO:0007669"/>
    <property type="project" value="InterPro"/>
</dbReference>
<feature type="domain" description="KARI N-terminal Rossmann" evidence="11">
    <location>
        <begin position="4"/>
        <end position="184"/>
    </location>
</feature>
<dbReference type="PANTHER" id="PTHR21371">
    <property type="entry name" value="KETOL-ACID REDUCTOISOMERASE, MITOCHONDRIAL"/>
    <property type="match status" value="1"/>
</dbReference>
<keyword evidence="6 9" id="KW-0460">Magnesium</keyword>
<gene>
    <name evidence="9 14" type="primary">ilvC</name>
    <name evidence="13" type="ORF">Selli1_12480</name>
    <name evidence="14" type="ORF">Selli2_08350</name>
</gene>
<feature type="binding site" evidence="9 10">
    <location>
        <position position="233"/>
    </location>
    <ligand>
        <name>Mg(2+)</name>
        <dbReference type="ChEBI" id="CHEBI:18420"/>
        <label>2</label>
    </ligand>
</feature>
<reference evidence="14" key="4">
    <citation type="submission" date="2022-11" db="EMBL/GenBank/DDBJ databases">
        <title>Draft genome sequence of Sellimonas catena strain 18CBH55.</title>
        <authorList>
            <person name="Atsushi H."/>
            <person name="Moriya O."/>
            <person name="Mitsuo S."/>
        </authorList>
    </citation>
    <scope>NUCLEOTIDE SEQUENCE</scope>
    <source>
        <strain evidence="14">18CBH55</strain>
    </source>
</reference>
<dbReference type="NCBIfam" id="NF004017">
    <property type="entry name" value="PRK05479.1"/>
    <property type="match status" value="1"/>
</dbReference>
<dbReference type="GO" id="GO:0004455">
    <property type="term" value="F:ketol-acid reductoisomerase activity"/>
    <property type="evidence" value="ECO:0007669"/>
    <property type="project" value="UniProtKB-UniRule"/>
</dbReference>
<feature type="binding site" evidence="9">
    <location>
        <begin position="27"/>
        <end position="30"/>
    </location>
    <ligand>
        <name>NADP(+)</name>
        <dbReference type="ChEBI" id="CHEBI:58349"/>
    </ligand>
</feature>
<dbReference type="Pfam" id="PF01450">
    <property type="entry name" value="KARI_C"/>
    <property type="match status" value="1"/>
</dbReference>
<dbReference type="GO" id="GO:0009097">
    <property type="term" value="P:isoleucine biosynthetic process"/>
    <property type="evidence" value="ECO:0007669"/>
    <property type="project" value="UniProtKB-UniRule"/>
</dbReference>
<dbReference type="InterPro" id="IPR000506">
    <property type="entry name" value="KARI_C"/>
</dbReference>
<dbReference type="InterPro" id="IPR013116">
    <property type="entry name" value="KARI_N"/>
</dbReference>
<dbReference type="EMBL" id="BSBO01000010">
    <property type="protein sequence ID" value="GLG04074.1"/>
    <property type="molecule type" value="Genomic_DNA"/>
</dbReference>
<feature type="binding site" evidence="9">
    <location>
        <position position="53"/>
    </location>
    <ligand>
        <name>NADP(+)</name>
        <dbReference type="ChEBI" id="CHEBI:58349"/>
    </ligand>
</feature>
<dbReference type="InterPro" id="IPR008927">
    <property type="entry name" value="6-PGluconate_DH-like_C_sf"/>
</dbReference>
<evidence type="ECO:0000313" key="15">
    <source>
        <dbReference type="Proteomes" id="UP001145094"/>
    </source>
</evidence>
<feature type="binding site" evidence="9">
    <location>
        <position position="55"/>
    </location>
    <ligand>
        <name>NADP(+)</name>
        <dbReference type="ChEBI" id="CHEBI:58349"/>
    </ligand>
</feature>
<evidence type="ECO:0000256" key="9">
    <source>
        <dbReference type="HAMAP-Rule" id="MF_00435"/>
    </source>
</evidence>
<comment type="catalytic activity">
    <reaction evidence="9">
        <text>(2R,3R)-2,3-dihydroxy-3-methylpentanoate + NADP(+) = (S)-2-ethyl-2-hydroxy-3-oxobutanoate + NADPH + H(+)</text>
        <dbReference type="Rhea" id="RHEA:13493"/>
        <dbReference type="ChEBI" id="CHEBI:15378"/>
        <dbReference type="ChEBI" id="CHEBI:49256"/>
        <dbReference type="ChEBI" id="CHEBI:49258"/>
        <dbReference type="ChEBI" id="CHEBI:57783"/>
        <dbReference type="ChEBI" id="CHEBI:58349"/>
        <dbReference type="EC" id="1.1.1.86"/>
    </reaction>
</comment>
<dbReference type="InterPro" id="IPR014359">
    <property type="entry name" value="KARI_prok"/>
</dbReference>
<dbReference type="Gene3D" id="3.40.50.720">
    <property type="entry name" value="NAD(P)-binding Rossmann-like Domain"/>
    <property type="match status" value="1"/>
</dbReference>
<comment type="function">
    <text evidence="9">Involved in the biosynthesis of branched-chain amino acids (BCAA). Catalyzes an alkyl-migration followed by a ketol-acid reduction of (S)-2-acetolactate (S2AL) to yield (R)-2,3-dihydroxy-isovalerate. In the isomerase reaction, S2AL is rearranged via a Mg-dependent methyl migration to produce 3-hydroxy-3-methyl-2-ketobutyrate (HMKB). In the reductase reaction, this 2-ketoacid undergoes a metal-dependent reduction by NADPH to yield (R)-2,3-dihydroxy-isovalerate.</text>
</comment>
<comment type="catalytic activity">
    <reaction evidence="9">
        <text>(2R)-2,3-dihydroxy-3-methylbutanoate + NADP(+) = (2S)-2-acetolactate + NADPH + H(+)</text>
        <dbReference type="Rhea" id="RHEA:22068"/>
        <dbReference type="ChEBI" id="CHEBI:15378"/>
        <dbReference type="ChEBI" id="CHEBI:49072"/>
        <dbReference type="ChEBI" id="CHEBI:57783"/>
        <dbReference type="ChEBI" id="CHEBI:58349"/>
        <dbReference type="ChEBI" id="CHEBI:58476"/>
        <dbReference type="EC" id="1.1.1.86"/>
    </reaction>
</comment>
<dbReference type="InterPro" id="IPR013023">
    <property type="entry name" value="KARI"/>
</dbReference>
<comment type="pathway">
    <text evidence="2 9">Amino-acid biosynthesis; L-isoleucine biosynthesis; L-isoleucine from 2-oxobutanoate: step 2/4.</text>
</comment>
<dbReference type="Proteomes" id="UP001145145">
    <property type="component" value="Unassembled WGS sequence"/>
</dbReference>
<evidence type="ECO:0000256" key="4">
    <source>
        <dbReference type="ARBA" id="ARBA00022605"/>
    </source>
</evidence>
<dbReference type="SUPFAM" id="SSF51735">
    <property type="entry name" value="NAD(P)-binding Rossmann-fold domains"/>
    <property type="match status" value="1"/>
</dbReference>
<dbReference type="PANTHER" id="PTHR21371:SF1">
    <property type="entry name" value="KETOL-ACID REDUCTOISOMERASE, MITOCHONDRIAL"/>
    <property type="match status" value="1"/>
</dbReference>
<dbReference type="PROSITE" id="PS51851">
    <property type="entry name" value="KARI_C"/>
    <property type="match status" value="1"/>
</dbReference>
<keyword evidence="7 9" id="KW-0560">Oxidoreductase</keyword>
<reference evidence="14 16" key="5">
    <citation type="journal article" date="2023" name="Int. J. Syst. Evol. Microbiol.">
        <title>Sellimonas catena sp. nov., isolated from human faeces.</title>
        <authorList>
            <person name="Hisatomi A."/>
            <person name="Ohkuma M."/>
            <person name="Sakamoto M."/>
        </authorList>
    </citation>
    <scope>NUCLEOTIDE SEQUENCE</scope>
    <source>
        <strain evidence="13 16">12EGH17</strain>
        <strain evidence="14">18CBH55</strain>
    </source>
</reference>
<feature type="binding site" evidence="9 10">
    <location>
        <position position="254"/>
    </location>
    <ligand>
        <name>substrate</name>
    </ligand>
</feature>
<evidence type="ECO:0000313" key="16">
    <source>
        <dbReference type="Proteomes" id="UP001145145"/>
    </source>
</evidence>
<feature type="binding site" evidence="9 10">
    <location>
        <position position="193"/>
    </location>
    <ligand>
        <name>Mg(2+)</name>
        <dbReference type="ChEBI" id="CHEBI:18420"/>
        <label>1</label>
    </ligand>
</feature>
<reference evidence="14" key="3">
    <citation type="submission" date="2022-11" db="EMBL/GenBank/DDBJ databases">
        <title>Draft genome sequence of Sellimonas catena strain 18CBH55.</title>
        <authorList>
            <person name="Hisatomi A."/>
            <person name="Ohkuma M."/>
            <person name="Sakamoto M."/>
        </authorList>
    </citation>
    <scope>NUCLEOTIDE SEQUENCE</scope>
    <source>
        <strain evidence="14">18CBH55</strain>
    </source>
</reference>
<evidence type="ECO:0000256" key="7">
    <source>
        <dbReference type="ARBA" id="ARBA00023002"/>
    </source>
</evidence>
<comment type="similarity">
    <text evidence="3 9 10">Belongs to the ketol-acid reductoisomerase family.</text>
</comment>
<sequence length="338" mass="36764">MNKPKIYYQEDCNLALLEGKKIAIIGYGSQGHAHALNLKESGCDVVVGLYEGSRSKAKAEAQGLKVMTNQEAAKWADIIMILINDELQADMYKKDIEPNLTEGKMLMFAHGFAIHFGQIKPPAGVDVTMIAPKAPGHTVRSTYVDGQGVPALVCVEQDASGRALDLALAYGAAIGCARAGLLTSTFQIETETDLFGEQAVLCGGVSALMQAGFETLVEAGYPAENAYFECIHEMKLIVDLIYQSGFAGMRYSISNTAEYGDYITGPKIITEDTKKAMKKILSDIQDGTFAKDWLLENKIGAPHFHAMRAKGAQHESEVVGAELRKLYSWAEDDKLINN</sequence>
<evidence type="ECO:0000256" key="2">
    <source>
        <dbReference type="ARBA" id="ARBA00004885"/>
    </source>
</evidence>
<dbReference type="InterPro" id="IPR036291">
    <property type="entry name" value="NAD(P)-bd_dom_sf"/>
</dbReference>
<dbReference type="SUPFAM" id="SSF48179">
    <property type="entry name" value="6-phosphogluconate dehydrogenase C-terminal domain-like"/>
    <property type="match status" value="1"/>
</dbReference>
<dbReference type="EC" id="1.1.1.86" evidence="9"/>
<evidence type="ECO:0000313" key="14">
    <source>
        <dbReference type="EMBL" id="GLG89408.1"/>
    </source>
</evidence>
<keyword evidence="16" id="KW-1185">Reference proteome</keyword>
<dbReference type="Pfam" id="PF07991">
    <property type="entry name" value="KARI_N"/>
    <property type="match status" value="1"/>
</dbReference>
<dbReference type="GO" id="GO:0009099">
    <property type="term" value="P:L-valine biosynthetic process"/>
    <property type="evidence" value="ECO:0007669"/>
    <property type="project" value="UniProtKB-UniRule"/>
</dbReference>
<feature type="binding site" evidence="9">
    <location>
        <position position="136"/>
    </location>
    <ligand>
        <name>NADP(+)</name>
        <dbReference type="ChEBI" id="CHEBI:58349"/>
    </ligand>
</feature>
<organism evidence="14 15">
    <name type="scientific">Sellimonas catena</name>
    <dbReference type="NCBI Taxonomy" id="2994035"/>
    <lineage>
        <taxon>Bacteria</taxon>
        <taxon>Bacillati</taxon>
        <taxon>Bacillota</taxon>
        <taxon>Clostridia</taxon>
        <taxon>Lachnospirales</taxon>
        <taxon>Lachnospiraceae</taxon>
        <taxon>Sellimonas</taxon>
    </lineage>
</organism>
<comment type="caution">
    <text evidence="14">The sequence shown here is derived from an EMBL/GenBank/DDBJ whole genome shotgun (WGS) entry which is preliminary data.</text>
</comment>
<dbReference type="EMBL" id="BSCH01000004">
    <property type="protein sequence ID" value="GLG89408.1"/>
    <property type="molecule type" value="Genomic_DNA"/>
</dbReference>
<reference evidence="13" key="2">
    <citation type="submission" date="2022-11" db="EMBL/GenBank/DDBJ databases">
        <title>Draft genome sequence of Sellimonas catena strain 12EGH17.</title>
        <authorList>
            <person name="Atsushi H."/>
            <person name="Moriya O."/>
            <person name="Mitsuo S."/>
        </authorList>
    </citation>
    <scope>NUCLEOTIDE SEQUENCE</scope>
    <source>
        <strain evidence="13">12EGH17</strain>
    </source>
</reference>
<feature type="domain" description="KARI C-terminal knotted" evidence="12">
    <location>
        <begin position="185"/>
        <end position="330"/>
    </location>
</feature>
<accession>A0A9W6FH16</accession>
<dbReference type="Gene3D" id="6.10.240.10">
    <property type="match status" value="1"/>
</dbReference>
<dbReference type="NCBIfam" id="NF009940">
    <property type="entry name" value="PRK13403.1"/>
    <property type="match status" value="1"/>
</dbReference>
<comment type="caution">
    <text evidence="9">Lacks conserved residue(s) required for the propagation of feature annotation.</text>
</comment>
<evidence type="ECO:0000313" key="13">
    <source>
        <dbReference type="EMBL" id="GLG04074.1"/>
    </source>
</evidence>
<dbReference type="Proteomes" id="UP001145094">
    <property type="component" value="Unassembled WGS sequence"/>
</dbReference>
<comment type="pathway">
    <text evidence="1 9">Amino-acid biosynthesis; L-valine biosynthesis; L-valine from pyruvate: step 2/4.</text>
</comment>
<keyword evidence="9" id="KW-0521">NADP</keyword>
<dbReference type="PROSITE" id="PS51850">
    <property type="entry name" value="KARI_N"/>
    <property type="match status" value="1"/>
</dbReference>
<dbReference type="NCBIfam" id="TIGR00465">
    <property type="entry name" value="ilvC"/>
    <property type="match status" value="1"/>
</dbReference>
<keyword evidence="8 9" id="KW-0100">Branched-chain amino acid biosynthesis</keyword>
<dbReference type="GO" id="GO:0000287">
    <property type="term" value="F:magnesium ion binding"/>
    <property type="evidence" value="ECO:0007669"/>
    <property type="project" value="UniProtKB-UniRule"/>
</dbReference>
<evidence type="ECO:0000256" key="3">
    <source>
        <dbReference type="ARBA" id="ARBA00010318"/>
    </source>
</evidence>
<dbReference type="HAMAP" id="MF_00435">
    <property type="entry name" value="IlvC"/>
    <property type="match status" value="1"/>
</dbReference>
<evidence type="ECO:0000256" key="1">
    <source>
        <dbReference type="ARBA" id="ARBA00004864"/>
    </source>
</evidence>
<dbReference type="RefSeq" id="WP_087252935.1">
    <property type="nucleotide sequence ID" value="NZ_BSBO01000010.1"/>
</dbReference>
<evidence type="ECO:0000256" key="5">
    <source>
        <dbReference type="ARBA" id="ARBA00022723"/>
    </source>
</evidence>
<comment type="cofactor">
    <cofactor evidence="9">
        <name>Mg(2+)</name>
        <dbReference type="ChEBI" id="CHEBI:18420"/>
    </cofactor>
    <text evidence="9">Binds 2 magnesium ions per subunit.</text>
</comment>
<evidence type="ECO:0000259" key="12">
    <source>
        <dbReference type="PROSITE" id="PS51851"/>
    </source>
</evidence>
<reference evidence="13" key="1">
    <citation type="submission" date="2022-11" db="EMBL/GenBank/DDBJ databases">
        <title>Draft genome sequence of Sellimonas catena strain 12EGH17.</title>
        <authorList>
            <person name="Hisatomi A."/>
            <person name="Ohkuma M."/>
            <person name="Sakamoto M."/>
        </authorList>
    </citation>
    <scope>NUCLEOTIDE SEQUENCE</scope>
    <source>
        <strain evidence="13">12EGH17</strain>
    </source>
</reference>
<evidence type="ECO:0000256" key="6">
    <source>
        <dbReference type="ARBA" id="ARBA00022842"/>
    </source>
</evidence>
<feature type="binding site" evidence="9 10">
    <location>
        <position position="197"/>
    </location>
    <ligand>
        <name>Mg(2+)</name>
        <dbReference type="ChEBI" id="CHEBI:18420"/>
        <label>1</label>
    </ligand>
</feature>
<feature type="active site" evidence="9">
    <location>
        <position position="110"/>
    </location>
</feature>
<evidence type="ECO:0000259" key="11">
    <source>
        <dbReference type="PROSITE" id="PS51850"/>
    </source>
</evidence>
<dbReference type="GO" id="GO:0005829">
    <property type="term" value="C:cytosol"/>
    <property type="evidence" value="ECO:0007669"/>
    <property type="project" value="TreeGrafter"/>
</dbReference>
<feature type="binding site" evidence="9 10">
    <location>
        <position position="229"/>
    </location>
    <ligand>
        <name>Mg(2+)</name>
        <dbReference type="ChEBI" id="CHEBI:18420"/>
        <label>2</label>
    </ligand>
</feature>
<protein>
    <recommendedName>
        <fullName evidence="9">Ketol-acid reductoisomerase (NADP(+))</fullName>
        <shortName evidence="9">KARI</shortName>
        <ecNumber evidence="9">1.1.1.86</ecNumber>
    </recommendedName>
    <alternativeName>
        <fullName evidence="9">Acetohydroxy-acid isomeroreductase</fullName>
        <shortName evidence="9">AHIR</shortName>
    </alternativeName>
    <alternativeName>
        <fullName evidence="9">Alpha-keto-beta-hydroxylacyl reductoisomerase</fullName>
    </alternativeName>
</protein>
<name>A0A9W6FH16_9FIRM</name>
<keyword evidence="5 9" id="KW-0479">Metal-binding</keyword>
<feature type="binding site" evidence="9 10">
    <location>
        <position position="193"/>
    </location>
    <ligand>
        <name>Mg(2+)</name>
        <dbReference type="ChEBI" id="CHEBI:18420"/>
        <label>2</label>
    </ligand>
</feature>
<evidence type="ECO:0000256" key="10">
    <source>
        <dbReference type="PROSITE-ProRule" id="PRU01198"/>
    </source>
</evidence>
<dbReference type="FunFam" id="3.40.50.720:FF:000023">
    <property type="entry name" value="Ketol-acid reductoisomerase (NADP(+))"/>
    <property type="match status" value="1"/>
</dbReference>
<proteinExistence type="inferred from homology"/>
<keyword evidence="4 9" id="KW-0028">Amino-acid biosynthesis</keyword>
<dbReference type="AlphaFoldDB" id="A0A9W6FH16"/>